<dbReference type="PROSITE" id="PS51257">
    <property type="entry name" value="PROKAR_LIPOPROTEIN"/>
    <property type="match status" value="1"/>
</dbReference>
<feature type="region of interest" description="Disordered" evidence="1">
    <location>
        <begin position="206"/>
        <end position="230"/>
    </location>
</feature>
<dbReference type="EMBL" id="JAUFQH010000018">
    <property type="protein sequence ID" value="MDN3621159.1"/>
    <property type="molecule type" value="Genomic_DNA"/>
</dbReference>
<reference evidence="3 4" key="1">
    <citation type="journal article" date="2014" name="Int. J. Syst. Evol. Microbiol.">
        <title>Complete genome sequence of Corynebacterium casei LMG S-19264T (=DSM 44701T), isolated from a smear-ripened cheese.</title>
        <authorList>
            <consortium name="US DOE Joint Genome Institute (JGI-PGF)"/>
            <person name="Walter F."/>
            <person name="Albersmeier A."/>
            <person name="Kalinowski J."/>
            <person name="Ruckert C."/>
        </authorList>
    </citation>
    <scope>NUCLEOTIDE SEQUENCE [LARGE SCALE GENOMIC DNA]</scope>
    <source>
        <strain evidence="3 4">CECT 8670</strain>
    </source>
</reference>
<protein>
    <recommendedName>
        <fullName evidence="5">Lipoprotein</fullName>
    </recommendedName>
</protein>
<feature type="chain" id="PRO_5042485654" description="Lipoprotein" evidence="2">
    <location>
        <begin position="24"/>
        <end position="230"/>
    </location>
</feature>
<accession>A0AAJ1VIA9</accession>
<feature type="signal peptide" evidence="2">
    <location>
        <begin position="1"/>
        <end position="23"/>
    </location>
</feature>
<dbReference type="RefSeq" id="WP_261972457.1">
    <property type="nucleotide sequence ID" value="NZ_CP103460.1"/>
</dbReference>
<proteinExistence type="predicted"/>
<name>A0AAJ1VIA9_9FLAO</name>
<evidence type="ECO:0008006" key="5">
    <source>
        <dbReference type="Google" id="ProtNLM"/>
    </source>
</evidence>
<sequence>MKNLKIKHLFYATITALMFYSCASPIELYEKSGHAITMKQSHSLYENYNDNIKPYVEKAQNSILDRKGYEGTEYVLVSIQQLENYIRFLKEVEKTNKGNDNNEVTGIAIFLGAHDKNKTLNSIPKFNHNIKSYDEMNEKNDRVVGDMRHRETVFLAPTFRENHKDSIFTNEFDRHIPFFIEYTNQDNKYKGTYKYLLPYLKNKETKSATRSLESNSSLNADEFNIMPPKS</sequence>
<evidence type="ECO:0000313" key="4">
    <source>
        <dbReference type="Proteomes" id="UP001228636"/>
    </source>
</evidence>
<keyword evidence="2" id="KW-0732">Signal</keyword>
<feature type="compositionally biased region" description="Polar residues" evidence="1">
    <location>
        <begin position="208"/>
        <end position="219"/>
    </location>
</feature>
<dbReference type="AlphaFoldDB" id="A0AAJ1VIA9"/>
<evidence type="ECO:0000313" key="3">
    <source>
        <dbReference type="EMBL" id="MDN3621159.1"/>
    </source>
</evidence>
<dbReference type="Proteomes" id="UP001228636">
    <property type="component" value="Unassembled WGS sequence"/>
</dbReference>
<evidence type="ECO:0000256" key="1">
    <source>
        <dbReference type="SAM" id="MobiDB-lite"/>
    </source>
</evidence>
<comment type="caution">
    <text evidence="3">The sequence shown here is derived from an EMBL/GenBank/DDBJ whole genome shotgun (WGS) entry which is preliminary data.</text>
</comment>
<gene>
    <name evidence="3" type="ORF">QWY81_16965</name>
</gene>
<organism evidence="3 4">
    <name type="scientific">Polaribacter sejongensis</name>
    <dbReference type="NCBI Taxonomy" id="985043"/>
    <lineage>
        <taxon>Bacteria</taxon>
        <taxon>Pseudomonadati</taxon>
        <taxon>Bacteroidota</taxon>
        <taxon>Flavobacteriia</taxon>
        <taxon>Flavobacteriales</taxon>
        <taxon>Flavobacteriaceae</taxon>
    </lineage>
</organism>
<evidence type="ECO:0000256" key="2">
    <source>
        <dbReference type="SAM" id="SignalP"/>
    </source>
</evidence>